<dbReference type="InterPro" id="IPR036291">
    <property type="entry name" value="NAD(P)-bd_dom_sf"/>
</dbReference>
<dbReference type="SUPFAM" id="SSF50129">
    <property type="entry name" value="GroES-like"/>
    <property type="match status" value="1"/>
</dbReference>
<dbReference type="Proteomes" id="UP000317998">
    <property type="component" value="Unassembled WGS sequence"/>
</dbReference>
<evidence type="ECO:0000313" key="4">
    <source>
        <dbReference type="Proteomes" id="UP000317998"/>
    </source>
</evidence>
<evidence type="ECO:0000256" key="1">
    <source>
        <dbReference type="SAM" id="Phobius"/>
    </source>
</evidence>
<comment type="caution">
    <text evidence="3">The sequence shown here is derived from an EMBL/GenBank/DDBJ whole genome shotgun (WGS) entry which is preliminary data.</text>
</comment>
<dbReference type="RefSeq" id="WP_185740575.1">
    <property type="nucleotide sequence ID" value="NZ_VFOM01000004.1"/>
</dbReference>
<evidence type="ECO:0000259" key="2">
    <source>
        <dbReference type="SMART" id="SM00829"/>
    </source>
</evidence>
<gene>
    <name evidence="3" type="ORF">FB562_2536</name>
</gene>
<feature type="domain" description="Enoyl reductase (ER)" evidence="2">
    <location>
        <begin position="10"/>
        <end position="313"/>
    </location>
</feature>
<protein>
    <submittedName>
        <fullName evidence="3">NADPH:quinone reductase-like Zn-dependent oxidoreductase</fullName>
    </submittedName>
</protein>
<dbReference type="AlphaFoldDB" id="A0A542Y1K7"/>
<keyword evidence="1" id="KW-0812">Transmembrane</keyword>
<name>A0A542Y1K7_9MICO</name>
<reference evidence="3 4" key="1">
    <citation type="submission" date="2019-06" db="EMBL/GenBank/DDBJ databases">
        <title>Sequencing the genomes of 1000 actinobacteria strains.</title>
        <authorList>
            <person name="Klenk H.-P."/>
        </authorList>
    </citation>
    <scope>NUCLEOTIDE SEQUENCE [LARGE SCALE GENOMIC DNA]</scope>
    <source>
        <strain evidence="3 4">DSM 26477</strain>
    </source>
</reference>
<dbReference type="EMBL" id="VFOM01000004">
    <property type="protein sequence ID" value="TQL41950.1"/>
    <property type="molecule type" value="Genomic_DNA"/>
</dbReference>
<proteinExistence type="predicted"/>
<dbReference type="GO" id="GO:0016491">
    <property type="term" value="F:oxidoreductase activity"/>
    <property type="evidence" value="ECO:0007669"/>
    <property type="project" value="InterPro"/>
</dbReference>
<keyword evidence="1" id="KW-0472">Membrane</keyword>
<accession>A0A542Y1K7</accession>
<sequence length="317" mass="33005">MRAVQFFEYGDASMLKIVDVDTPAPTAGQVLVRVSATSVNPVDIAVRRGEMRMLSGHRFPQGLGIDIAGVVAEVGANVTAFVPGDRVWGVKAGLFTRASGAAAEFMVIDARLLSSIPANIDLIDSAALPAVGVTAVTAVGDKARVVATSRVLIRGAAGGVGSAAVQYAHSLGAHVTALASERNMRFVLDLGADVALNRATTPVVDLGDFDAIIDTVGSELLQLRRHLSPNGRMVTIAVGSLGSIAAVAFSAIYGPRRIRAFFGQPPRGVLAQLTEIVQAEGIMPVIEEIYPLERIADAHRAAEAGGGRGKRVIRIGV</sequence>
<keyword evidence="4" id="KW-1185">Reference proteome</keyword>
<dbReference type="InterPro" id="IPR050700">
    <property type="entry name" value="YIM1/Zinc_Alcohol_DH_Fams"/>
</dbReference>
<evidence type="ECO:0000313" key="3">
    <source>
        <dbReference type="EMBL" id="TQL41950.1"/>
    </source>
</evidence>
<keyword evidence="1" id="KW-1133">Transmembrane helix</keyword>
<dbReference type="InterPro" id="IPR013154">
    <property type="entry name" value="ADH-like_N"/>
</dbReference>
<dbReference type="SUPFAM" id="SSF51735">
    <property type="entry name" value="NAD(P)-binding Rossmann-fold domains"/>
    <property type="match status" value="1"/>
</dbReference>
<dbReference type="InterPro" id="IPR011032">
    <property type="entry name" value="GroES-like_sf"/>
</dbReference>
<dbReference type="PANTHER" id="PTHR11695:SF294">
    <property type="entry name" value="RETICULON-4-INTERACTING PROTEIN 1, MITOCHONDRIAL"/>
    <property type="match status" value="1"/>
</dbReference>
<dbReference type="Pfam" id="PF08240">
    <property type="entry name" value="ADH_N"/>
    <property type="match status" value="1"/>
</dbReference>
<organism evidence="3 4">
    <name type="scientific">Homoserinimonas aerilata</name>
    <dbReference type="NCBI Taxonomy" id="1162970"/>
    <lineage>
        <taxon>Bacteria</taxon>
        <taxon>Bacillati</taxon>
        <taxon>Actinomycetota</taxon>
        <taxon>Actinomycetes</taxon>
        <taxon>Micrococcales</taxon>
        <taxon>Microbacteriaceae</taxon>
        <taxon>Homoserinimonas</taxon>
    </lineage>
</organism>
<dbReference type="Pfam" id="PF13602">
    <property type="entry name" value="ADH_zinc_N_2"/>
    <property type="match status" value="1"/>
</dbReference>
<dbReference type="Gene3D" id="3.90.180.10">
    <property type="entry name" value="Medium-chain alcohol dehydrogenases, catalytic domain"/>
    <property type="match status" value="1"/>
</dbReference>
<dbReference type="CDD" id="cd05289">
    <property type="entry name" value="MDR_like_2"/>
    <property type="match status" value="1"/>
</dbReference>
<dbReference type="InterPro" id="IPR020843">
    <property type="entry name" value="ER"/>
</dbReference>
<feature type="transmembrane region" description="Helical" evidence="1">
    <location>
        <begin position="233"/>
        <end position="253"/>
    </location>
</feature>
<dbReference type="PANTHER" id="PTHR11695">
    <property type="entry name" value="ALCOHOL DEHYDROGENASE RELATED"/>
    <property type="match status" value="1"/>
</dbReference>
<dbReference type="SMART" id="SM00829">
    <property type="entry name" value="PKS_ER"/>
    <property type="match status" value="1"/>
</dbReference>
<dbReference type="Gene3D" id="3.40.50.720">
    <property type="entry name" value="NAD(P)-binding Rossmann-like Domain"/>
    <property type="match status" value="1"/>
</dbReference>